<proteinExistence type="inferred from homology"/>
<dbReference type="InterPro" id="IPR007195">
    <property type="entry name" value="TolB_N"/>
</dbReference>
<dbReference type="PANTHER" id="PTHR36842:SF1">
    <property type="entry name" value="PROTEIN TOLB"/>
    <property type="match status" value="1"/>
</dbReference>
<keyword evidence="3 5" id="KW-0732">Signal</keyword>
<name>A0ABT6DD58_9BACT</name>
<dbReference type="Gene3D" id="3.40.50.10070">
    <property type="entry name" value="TolB, N-terminal domain"/>
    <property type="match status" value="1"/>
</dbReference>
<keyword evidence="8" id="KW-1185">Reference proteome</keyword>
<evidence type="ECO:0000256" key="1">
    <source>
        <dbReference type="ARBA" id="ARBA00004418"/>
    </source>
</evidence>
<accession>A0ABT6DD58</accession>
<comment type="caution">
    <text evidence="7">The sequence shown here is derived from an EMBL/GenBank/DDBJ whole genome shotgun (WGS) entry which is preliminary data.</text>
</comment>
<dbReference type="Pfam" id="PF04052">
    <property type="entry name" value="TolB_N"/>
    <property type="match status" value="1"/>
</dbReference>
<organism evidence="7 8">
    <name type="scientific">Bdellovibrio svalbardensis</name>
    <dbReference type="NCBI Taxonomy" id="2972972"/>
    <lineage>
        <taxon>Bacteria</taxon>
        <taxon>Pseudomonadati</taxon>
        <taxon>Bdellovibrionota</taxon>
        <taxon>Bdellovibrionia</taxon>
        <taxon>Bdellovibrionales</taxon>
        <taxon>Pseudobdellovibrionaceae</taxon>
        <taxon>Bdellovibrio</taxon>
    </lineage>
</organism>
<dbReference type="RefSeq" id="WP_277576269.1">
    <property type="nucleotide sequence ID" value="NZ_JANRMI010000001.1"/>
</dbReference>
<sequence>MRLLCILLALITFAQVPSQKAAAQENGIYIKLGEARTKKSLLAFPALQYFGSPTSSSKYQSVGAEMFNTITNDLSVSSYFQFINQSAFLEDTSKTGLMPAPGQANGFKFQSWSAIGSDFLIKAGFSIAGDEVTLETYTYHVPRAKLILGKKYKGPLSTARRIAHTFSNDVLEALTGKEGMFLSRVVVSTDRGGGQAKEIYVMDWDSANASQVTSHRSISISPAWSPDGKKIAYTSYVKRVGAKFRNADMLLLDLSSGKRSLISYRQGINSGASFSPDGKHIYLTISQGSSPDIYKMTYDGSLVGKITNGPAGAMNVEPSVSWDGSKVAFSSDRAGKPMIYTMNADGSGVKRLTFAGVFNSSPSWSPDGKKIAFAGQSEDHFDIFVMNSDGTGMVRLTSAKKPNGRWASNEDPSFSPDGRFVMFTSNRTGKNQIYIATVDGSEERRVTNDNNNYFKPKWSRNVE</sequence>
<dbReference type="InterPro" id="IPR011659">
    <property type="entry name" value="WD40"/>
</dbReference>
<evidence type="ECO:0000259" key="6">
    <source>
        <dbReference type="Pfam" id="PF04052"/>
    </source>
</evidence>
<reference evidence="7" key="1">
    <citation type="submission" date="2022-08" db="EMBL/GenBank/DDBJ databases">
        <title>Novel Bdellovibrio Species Isolated from Svalbard: Designation Bdellovibrio svalbardensis.</title>
        <authorList>
            <person name="Mitchell R.J."/>
            <person name="Choi S.Y."/>
        </authorList>
    </citation>
    <scope>NUCLEOTIDE SEQUENCE</scope>
    <source>
        <strain evidence="7">PAP01</strain>
    </source>
</reference>
<dbReference type="Proteomes" id="UP001152321">
    <property type="component" value="Unassembled WGS sequence"/>
</dbReference>
<evidence type="ECO:0000256" key="4">
    <source>
        <dbReference type="ARBA" id="ARBA00022764"/>
    </source>
</evidence>
<keyword evidence="4" id="KW-0574">Periplasm</keyword>
<evidence type="ECO:0000313" key="7">
    <source>
        <dbReference type="EMBL" id="MDG0814784.1"/>
    </source>
</evidence>
<comment type="subcellular location">
    <subcellularLocation>
        <location evidence="1">Periplasm</location>
    </subcellularLocation>
</comment>
<dbReference type="SUPFAM" id="SSF69304">
    <property type="entry name" value="Tricorn protease N-terminal domain"/>
    <property type="match status" value="1"/>
</dbReference>
<dbReference type="InterPro" id="IPR014167">
    <property type="entry name" value="Tol-Pal_TolB"/>
</dbReference>
<dbReference type="PANTHER" id="PTHR36842">
    <property type="entry name" value="PROTEIN TOLB HOMOLOG"/>
    <property type="match status" value="1"/>
</dbReference>
<protein>
    <submittedName>
        <fullName evidence="7">Translocation protein TolB</fullName>
    </submittedName>
</protein>
<gene>
    <name evidence="7" type="ORF">NWE73_00305</name>
</gene>
<feature type="signal peptide" evidence="5">
    <location>
        <begin position="1"/>
        <end position="23"/>
    </location>
</feature>
<dbReference type="InterPro" id="IPR011042">
    <property type="entry name" value="6-blade_b-propeller_TolB-like"/>
</dbReference>
<feature type="domain" description="TolB N-terminal" evidence="6">
    <location>
        <begin position="58"/>
        <end position="137"/>
    </location>
</feature>
<feature type="chain" id="PRO_5046036857" evidence="5">
    <location>
        <begin position="24"/>
        <end position="463"/>
    </location>
</feature>
<dbReference type="HAMAP" id="MF_00671">
    <property type="entry name" value="TolB"/>
    <property type="match status" value="1"/>
</dbReference>
<evidence type="ECO:0000256" key="2">
    <source>
        <dbReference type="ARBA" id="ARBA00009820"/>
    </source>
</evidence>
<evidence type="ECO:0000256" key="5">
    <source>
        <dbReference type="SAM" id="SignalP"/>
    </source>
</evidence>
<dbReference type="SUPFAM" id="SSF52964">
    <property type="entry name" value="TolB, N-terminal domain"/>
    <property type="match status" value="1"/>
</dbReference>
<dbReference type="Pfam" id="PF07676">
    <property type="entry name" value="PD40"/>
    <property type="match status" value="5"/>
</dbReference>
<dbReference type="Gene3D" id="2.120.10.30">
    <property type="entry name" value="TolB, C-terminal domain"/>
    <property type="match status" value="2"/>
</dbReference>
<comment type="similarity">
    <text evidence="2">Belongs to the TolB family.</text>
</comment>
<dbReference type="EMBL" id="JANRMI010000001">
    <property type="protein sequence ID" value="MDG0814784.1"/>
    <property type="molecule type" value="Genomic_DNA"/>
</dbReference>
<evidence type="ECO:0000313" key="8">
    <source>
        <dbReference type="Proteomes" id="UP001152321"/>
    </source>
</evidence>
<evidence type="ECO:0000256" key="3">
    <source>
        <dbReference type="ARBA" id="ARBA00022729"/>
    </source>
</evidence>